<dbReference type="Gene3D" id="3.30.70.20">
    <property type="match status" value="1"/>
</dbReference>
<dbReference type="InterPro" id="IPR050294">
    <property type="entry name" value="RnfB_subfamily"/>
</dbReference>
<evidence type="ECO:0000256" key="3">
    <source>
        <dbReference type="ARBA" id="ARBA00013529"/>
    </source>
</evidence>
<evidence type="ECO:0000256" key="11">
    <source>
        <dbReference type="ARBA" id="ARBA00023291"/>
    </source>
</evidence>
<evidence type="ECO:0000256" key="6">
    <source>
        <dbReference type="ARBA" id="ARBA00022723"/>
    </source>
</evidence>
<keyword evidence="11 12" id="KW-0003">3Fe-4S</keyword>
<dbReference type="InterPro" id="IPR054830">
    <property type="entry name" value="FdxA_Actino"/>
</dbReference>
<sequence length="118" mass="12628">MTYVIGRECVDIAEKSCVLECPVDCIYEGDRTMYINPEECVDCGACKPACRVEAIYWEGDLPDDQVAHLVDNAAFFSQVLPGRDAPLGSPGGADALGRVGVDTPFVTALPINDASSKE</sequence>
<evidence type="ECO:0000256" key="9">
    <source>
        <dbReference type="ARBA" id="ARBA00023004"/>
    </source>
</evidence>
<keyword evidence="5 12" id="KW-0004">4Fe-4S</keyword>
<reference evidence="14 15" key="1">
    <citation type="submission" date="2017-02" db="EMBL/GenBank/DDBJ databases">
        <title>The new phylogeny of genus Mycobacterium.</title>
        <authorList>
            <person name="Tortoli E."/>
            <person name="Trovato A."/>
            <person name="Cirillo D.M."/>
        </authorList>
    </citation>
    <scope>NUCLEOTIDE SEQUENCE [LARGE SCALE GENOMIC DNA]</scope>
    <source>
        <strain evidence="14 15">DSM 45057</strain>
    </source>
</reference>
<dbReference type="OrthoDB" id="9803397at2"/>
<keyword evidence="6 12" id="KW-0479">Metal-binding</keyword>
<protein>
    <recommendedName>
        <fullName evidence="3 12">Ferredoxin</fullName>
    </recommendedName>
</protein>
<evidence type="ECO:0000256" key="10">
    <source>
        <dbReference type="ARBA" id="ARBA00023014"/>
    </source>
</evidence>
<comment type="caution">
    <text evidence="14">The sequence shown here is derived from an EMBL/GenBank/DDBJ whole genome shotgun (WGS) entry which is preliminary data.</text>
</comment>
<evidence type="ECO:0000313" key="14">
    <source>
        <dbReference type="EMBL" id="ORA21759.1"/>
    </source>
</evidence>
<dbReference type="NCBIfam" id="NF045480">
    <property type="entry name" value="FdxA_Actino"/>
    <property type="match status" value="1"/>
</dbReference>
<feature type="domain" description="4Fe-4S ferredoxin-type" evidence="13">
    <location>
        <begin position="31"/>
        <end position="60"/>
    </location>
</feature>
<dbReference type="PANTHER" id="PTHR42859">
    <property type="entry name" value="OXIDOREDUCTASE"/>
    <property type="match status" value="1"/>
</dbReference>
<name>A0A1W9ZVF9_MYCAN</name>
<comment type="cofactor">
    <cofactor evidence="12">
        <name>[3Fe-4S] cluster</name>
        <dbReference type="ChEBI" id="CHEBI:21137"/>
    </cofactor>
    <text evidence="12">Binds 1 [3Fe-4S] cluster.</text>
</comment>
<evidence type="ECO:0000256" key="8">
    <source>
        <dbReference type="ARBA" id="ARBA00022982"/>
    </source>
</evidence>
<dbReference type="Proteomes" id="UP000192284">
    <property type="component" value="Unassembled WGS sequence"/>
</dbReference>
<dbReference type="SUPFAM" id="SSF54862">
    <property type="entry name" value="4Fe-4S ferredoxins"/>
    <property type="match status" value="1"/>
</dbReference>
<dbReference type="InterPro" id="IPR000813">
    <property type="entry name" value="7Fe_ferredoxin"/>
</dbReference>
<evidence type="ECO:0000256" key="2">
    <source>
        <dbReference type="ARBA" id="ARBA00003532"/>
    </source>
</evidence>
<dbReference type="GO" id="GO:0009055">
    <property type="term" value="F:electron transfer activity"/>
    <property type="evidence" value="ECO:0007669"/>
    <property type="project" value="UniProtKB-UniRule"/>
</dbReference>
<gene>
    <name evidence="14" type="ORF">BST12_11580</name>
</gene>
<evidence type="ECO:0000256" key="5">
    <source>
        <dbReference type="ARBA" id="ARBA00022485"/>
    </source>
</evidence>
<keyword evidence="15" id="KW-1185">Reference proteome</keyword>
<evidence type="ECO:0000313" key="15">
    <source>
        <dbReference type="Proteomes" id="UP000192284"/>
    </source>
</evidence>
<dbReference type="GO" id="GO:0051539">
    <property type="term" value="F:4 iron, 4 sulfur cluster binding"/>
    <property type="evidence" value="ECO:0007669"/>
    <property type="project" value="UniProtKB-UniRule"/>
</dbReference>
<dbReference type="AlphaFoldDB" id="A0A1W9ZVF9"/>
<dbReference type="EMBL" id="MVHE01000013">
    <property type="protein sequence ID" value="ORA21759.1"/>
    <property type="molecule type" value="Genomic_DNA"/>
</dbReference>
<dbReference type="GO" id="GO:0046872">
    <property type="term" value="F:metal ion binding"/>
    <property type="evidence" value="ECO:0007669"/>
    <property type="project" value="UniProtKB-UniRule"/>
</dbReference>
<keyword evidence="10 12" id="KW-0411">Iron-sulfur</keyword>
<dbReference type="GO" id="GO:0051538">
    <property type="term" value="F:3 iron, 4 sulfur cluster binding"/>
    <property type="evidence" value="ECO:0007669"/>
    <property type="project" value="UniProtKB-UniRule"/>
</dbReference>
<dbReference type="PROSITE" id="PS51379">
    <property type="entry name" value="4FE4S_FER_2"/>
    <property type="match status" value="1"/>
</dbReference>
<dbReference type="PANTHER" id="PTHR42859:SF2">
    <property type="entry name" value="FERREDOXIN"/>
    <property type="match status" value="1"/>
</dbReference>
<comment type="function">
    <text evidence="2 12">Ferredoxins are iron-sulfur proteins that transfer electrons in a wide variety of metabolic reactions.</text>
</comment>
<keyword evidence="4 12" id="KW-0813">Transport</keyword>
<dbReference type="Pfam" id="PF00037">
    <property type="entry name" value="Fer4"/>
    <property type="match status" value="1"/>
</dbReference>
<keyword evidence="8 12" id="KW-0249">Electron transport</keyword>
<organism evidence="14 15">
    <name type="scientific">Mycobacterium angelicum</name>
    <dbReference type="NCBI Taxonomy" id="470074"/>
    <lineage>
        <taxon>Bacteria</taxon>
        <taxon>Bacillati</taxon>
        <taxon>Actinomycetota</taxon>
        <taxon>Actinomycetes</taxon>
        <taxon>Mycobacteriales</taxon>
        <taxon>Mycobacteriaceae</taxon>
        <taxon>Mycobacterium</taxon>
    </lineage>
</organism>
<evidence type="ECO:0000259" key="13">
    <source>
        <dbReference type="PROSITE" id="PS51379"/>
    </source>
</evidence>
<accession>A0A1W9ZVF9</accession>
<proteinExistence type="predicted"/>
<dbReference type="InterPro" id="IPR017896">
    <property type="entry name" value="4Fe4S_Fe-S-bd"/>
</dbReference>
<dbReference type="PRINTS" id="PR00354">
    <property type="entry name" value="7FE8SFRDOXIN"/>
</dbReference>
<keyword evidence="7" id="KW-0677">Repeat</keyword>
<evidence type="ECO:0000256" key="7">
    <source>
        <dbReference type="ARBA" id="ARBA00022737"/>
    </source>
</evidence>
<evidence type="ECO:0000256" key="12">
    <source>
        <dbReference type="RuleBase" id="RU365098"/>
    </source>
</evidence>
<dbReference type="RefSeq" id="WP_083113312.1">
    <property type="nucleotide sequence ID" value="NZ_JACKTS010000060.1"/>
</dbReference>
<evidence type="ECO:0000256" key="1">
    <source>
        <dbReference type="ARBA" id="ARBA00001966"/>
    </source>
</evidence>
<evidence type="ECO:0000256" key="4">
    <source>
        <dbReference type="ARBA" id="ARBA00022448"/>
    </source>
</evidence>
<keyword evidence="9 12" id="KW-0408">Iron</keyword>
<comment type="cofactor">
    <cofactor evidence="1 12">
        <name>[4Fe-4S] cluster</name>
        <dbReference type="ChEBI" id="CHEBI:49883"/>
    </cofactor>
</comment>